<dbReference type="InterPro" id="IPR000618">
    <property type="entry name" value="Insect_cuticle"/>
</dbReference>
<dbReference type="Proteomes" id="UP000285301">
    <property type="component" value="Unassembled WGS sequence"/>
</dbReference>
<evidence type="ECO:0000256" key="2">
    <source>
        <dbReference type="PROSITE-ProRule" id="PRU00497"/>
    </source>
</evidence>
<dbReference type="PANTHER" id="PTHR12236">
    <property type="entry name" value="STRUCTURAL CONTITUENT OF CUTICLE"/>
    <property type="match status" value="1"/>
</dbReference>
<name>A0A3S3P8J3_9ACAR</name>
<reference evidence="3 4" key="1">
    <citation type="journal article" date="2018" name="Gigascience">
        <title>Genomes of trombidid mites reveal novel predicted allergens and laterally-transferred genes associated with secondary metabolism.</title>
        <authorList>
            <person name="Dong X."/>
            <person name="Chaisiri K."/>
            <person name="Xia D."/>
            <person name="Armstrong S.D."/>
            <person name="Fang Y."/>
            <person name="Donnelly M.J."/>
            <person name="Kadowaki T."/>
            <person name="McGarry J.W."/>
            <person name="Darby A.C."/>
            <person name="Makepeace B.L."/>
        </authorList>
    </citation>
    <scope>NUCLEOTIDE SEQUENCE [LARGE SCALE GENOMIC DNA]</scope>
    <source>
        <strain evidence="3">UoL-WK</strain>
    </source>
</reference>
<dbReference type="InterPro" id="IPR051217">
    <property type="entry name" value="Insect_Cuticle_Struc_Prot"/>
</dbReference>
<feature type="non-terminal residue" evidence="3">
    <location>
        <position position="138"/>
    </location>
</feature>
<dbReference type="GO" id="GO:0042302">
    <property type="term" value="F:structural constituent of cuticle"/>
    <property type="evidence" value="ECO:0007669"/>
    <property type="project" value="UniProtKB-UniRule"/>
</dbReference>
<organism evidence="3 4">
    <name type="scientific">Dinothrombium tinctorium</name>
    <dbReference type="NCBI Taxonomy" id="1965070"/>
    <lineage>
        <taxon>Eukaryota</taxon>
        <taxon>Metazoa</taxon>
        <taxon>Ecdysozoa</taxon>
        <taxon>Arthropoda</taxon>
        <taxon>Chelicerata</taxon>
        <taxon>Arachnida</taxon>
        <taxon>Acari</taxon>
        <taxon>Acariformes</taxon>
        <taxon>Trombidiformes</taxon>
        <taxon>Prostigmata</taxon>
        <taxon>Anystina</taxon>
        <taxon>Parasitengona</taxon>
        <taxon>Trombidioidea</taxon>
        <taxon>Trombidiidae</taxon>
        <taxon>Dinothrombium</taxon>
    </lineage>
</organism>
<accession>A0A3S3P8J3</accession>
<keyword evidence="4" id="KW-1185">Reference proteome</keyword>
<sequence length="138" mass="15124">MKRLLHQHCESKAWKNKKRGYAKTTPETTPGCVDNMGLEVWMPYAYSYEAKVGQNNDGKISASESSNKKGFVTGAYSLQDSDGRMREVVYKADDTGFYATVKTNEQGTANQDPADVHIISSYAEGDGEGDGYEGGDGY</sequence>
<evidence type="ECO:0000313" key="4">
    <source>
        <dbReference type="Proteomes" id="UP000285301"/>
    </source>
</evidence>
<evidence type="ECO:0000313" key="3">
    <source>
        <dbReference type="EMBL" id="RWS03378.1"/>
    </source>
</evidence>
<dbReference type="PANTHER" id="PTHR12236:SF79">
    <property type="entry name" value="CUTICULAR PROTEIN 50CB-RELATED"/>
    <property type="match status" value="1"/>
</dbReference>
<comment type="caution">
    <text evidence="3">The sequence shown here is derived from an EMBL/GenBank/DDBJ whole genome shotgun (WGS) entry which is preliminary data.</text>
</comment>
<keyword evidence="1 2" id="KW-0193">Cuticle</keyword>
<dbReference type="PROSITE" id="PS00233">
    <property type="entry name" value="CHIT_BIND_RR_1"/>
    <property type="match status" value="1"/>
</dbReference>
<evidence type="ECO:0000256" key="1">
    <source>
        <dbReference type="ARBA" id="ARBA00022460"/>
    </source>
</evidence>
<dbReference type="InterPro" id="IPR031311">
    <property type="entry name" value="CHIT_BIND_RR_consensus"/>
</dbReference>
<dbReference type="GO" id="GO:0005615">
    <property type="term" value="C:extracellular space"/>
    <property type="evidence" value="ECO:0007669"/>
    <property type="project" value="TreeGrafter"/>
</dbReference>
<dbReference type="EMBL" id="NCKU01006562">
    <property type="protein sequence ID" value="RWS03378.1"/>
    <property type="molecule type" value="Genomic_DNA"/>
</dbReference>
<protein>
    <submittedName>
        <fullName evidence="3">Cuticle protein 10.9-like protein</fullName>
    </submittedName>
</protein>
<dbReference type="STRING" id="1965070.A0A3S3P8J3"/>
<dbReference type="OrthoDB" id="6595597at2759"/>
<gene>
    <name evidence="3" type="ORF">B4U79_05260</name>
</gene>
<dbReference type="GO" id="GO:0031012">
    <property type="term" value="C:extracellular matrix"/>
    <property type="evidence" value="ECO:0007669"/>
    <property type="project" value="TreeGrafter"/>
</dbReference>
<dbReference type="AlphaFoldDB" id="A0A3S3P8J3"/>
<dbReference type="Pfam" id="PF00379">
    <property type="entry name" value="Chitin_bind_4"/>
    <property type="match status" value="1"/>
</dbReference>
<proteinExistence type="predicted"/>
<dbReference type="PROSITE" id="PS51155">
    <property type="entry name" value="CHIT_BIND_RR_2"/>
    <property type="match status" value="1"/>
</dbReference>